<comment type="caution">
    <text evidence="4">The sequence shown here is derived from an EMBL/GenBank/DDBJ whole genome shotgun (WGS) entry which is preliminary data.</text>
</comment>
<dbReference type="OMA" id="DPRFWAW"/>
<feature type="compositionally biased region" description="Low complexity" evidence="1">
    <location>
        <begin position="36"/>
        <end position="47"/>
    </location>
</feature>
<gene>
    <name evidence="4" type="primary">Mo00445</name>
    <name evidence="4" type="ORF">E5Q_00445</name>
</gene>
<dbReference type="Pfam" id="PF04083">
    <property type="entry name" value="Abhydro_lipase"/>
    <property type="match status" value="1"/>
</dbReference>
<keyword evidence="5" id="KW-1185">Reference proteome</keyword>
<dbReference type="HOGENOM" id="CLU_023807_1_0_1"/>
<dbReference type="RefSeq" id="XP_014571431.1">
    <property type="nucleotide sequence ID" value="XM_014715945.1"/>
</dbReference>
<dbReference type="InterPro" id="IPR029058">
    <property type="entry name" value="AB_hydrolase_fold"/>
</dbReference>
<dbReference type="Proteomes" id="UP000009131">
    <property type="component" value="Unassembled WGS sequence"/>
</dbReference>
<feature type="transmembrane region" description="Helical" evidence="2">
    <location>
        <begin position="187"/>
        <end position="209"/>
    </location>
</feature>
<protein>
    <recommendedName>
        <fullName evidence="3">Partial AB-hydrolase lipase domain-containing protein</fullName>
    </recommendedName>
</protein>
<feature type="compositionally biased region" description="Basic and acidic residues" evidence="1">
    <location>
        <begin position="48"/>
        <end position="57"/>
    </location>
</feature>
<dbReference type="STRING" id="764103.G7DTF2"/>
<feature type="region of interest" description="Disordered" evidence="1">
    <location>
        <begin position="1"/>
        <end position="150"/>
    </location>
</feature>
<evidence type="ECO:0000259" key="3">
    <source>
        <dbReference type="Pfam" id="PF04083"/>
    </source>
</evidence>
<feature type="compositionally biased region" description="Low complexity" evidence="1">
    <location>
        <begin position="64"/>
        <end position="82"/>
    </location>
</feature>
<sequence length="589" mass="66860">MADGGYIDYAKHASQASQDSSRLEYLADSNHLDQEAASTRSRSSAASSDRRPREKRGTAGASKLSRSSVASDGGSDVSSALSPYPEDKKVRPPPTVSDRSSVMSGTGTGTGTQSEYTGTGTSFTGTRTGTSFTGASRRTFGGPEEAERRERGLQYVDNGVNFLNDHDPPTYDGYNGFWRIILEMKQALSFLITAQSFAVMAFIAYPAYITSLLSPYHVRPPYGKRDKSWENRIPGERFSARAEYYAEFWGYNYEYHDVETEDGFILKVVRLTSKKHRRTGHPVLLQHGILSNGATFVVNEERSLAFWLMERGYDVWLGNIRTNYKMPHKNIPRWHPKYWAWAVKEIGIYDCTATVEYIYQRTRSKVAYVGHSQGTGSMFLALSKGMRPELGRKMSCFCALGPSVYVGPVLQTFPFSLMRKFTNRQVWSLIFGVREFIPIIGLLQEYLPSWLFGHLAFPVFYFLFGFHDHNWVPRQIPKFFRTVGVPNPSELLYFYMANQSYTGCIFDQQSPEPWFPPTIPPVAIWWGDIDTLVSGKPLLDRIKASEPDVNLVYECMLPNYEHLDMLWSVNAPQDCYAGIREVIEMTRYS</sequence>
<keyword evidence="2" id="KW-0812">Transmembrane</keyword>
<evidence type="ECO:0000256" key="2">
    <source>
        <dbReference type="SAM" id="Phobius"/>
    </source>
</evidence>
<proteinExistence type="predicted"/>
<evidence type="ECO:0000313" key="5">
    <source>
        <dbReference type="Proteomes" id="UP000009131"/>
    </source>
</evidence>
<dbReference type="AlphaFoldDB" id="G7DTF2"/>
<feature type="domain" description="Partial AB-hydrolase lipase" evidence="3">
    <location>
        <begin position="243"/>
        <end position="299"/>
    </location>
</feature>
<evidence type="ECO:0000256" key="1">
    <source>
        <dbReference type="SAM" id="MobiDB-lite"/>
    </source>
</evidence>
<dbReference type="Gene3D" id="3.40.50.1820">
    <property type="entry name" value="alpha/beta hydrolase"/>
    <property type="match status" value="1"/>
</dbReference>
<accession>G7DTF2</accession>
<dbReference type="SUPFAM" id="SSF53474">
    <property type="entry name" value="alpha/beta-Hydrolases"/>
    <property type="match status" value="1"/>
</dbReference>
<reference evidence="4 5" key="2">
    <citation type="journal article" date="2012" name="Open Biol.">
        <title>Characteristics of nucleosomes and linker DNA regions on the genome of the basidiomycete Mixia osmundae revealed by mono- and dinucleosome mapping.</title>
        <authorList>
            <person name="Nishida H."/>
            <person name="Kondo S."/>
            <person name="Matsumoto T."/>
            <person name="Suzuki Y."/>
            <person name="Yoshikawa H."/>
            <person name="Taylor T.D."/>
            <person name="Sugiyama J."/>
        </authorList>
    </citation>
    <scope>NUCLEOTIDE SEQUENCE [LARGE SCALE GENOMIC DNA]</scope>
    <source>
        <strain evidence="5">CBS 9802 / IAM 14324 / JCM 22182 / KY 12970</strain>
    </source>
</reference>
<dbReference type="eggNOG" id="KOG2624">
    <property type="taxonomic scope" value="Eukaryota"/>
</dbReference>
<feature type="compositionally biased region" description="Low complexity" evidence="1">
    <location>
        <begin position="100"/>
        <end position="143"/>
    </location>
</feature>
<name>G7DTF2_MIXOS</name>
<keyword evidence="2" id="KW-1133">Transmembrane helix</keyword>
<reference evidence="4 5" key="1">
    <citation type="journal article" date="2011" name="J. Gen. Appl. Microbiol.">
        <title>Draft genome sequencing of the enigmatic basidiomycete Mixia osmundae.</title>
        <authorList>
            <person name="Nishida H."/>
            <person name="Nagatsuka Y."/>
            <person name="Sugiyama J."/>
        </authorList>
    </citation>
    <scope>NUCLEOTIDE SEQUENCE [LARGE SCALE GENOMIC DNA]</scope>
    <source>
        <strain evidence="5">CBS 9802 / IAM 14324 / JCM 22182 / KY 12970</strain>
    </source>
</reference>
<keyword evidence="2" id="KW-0472">Membrane</keyword>
<dbReference type="InParanoid" id="G7DTF2"/>
<dbReference type="InterPro" id="IPR006693">
    <property type="entry name" value="AB_hydrolase_lipase"/>
</dbReference>
<dbReference type="FunCoup" id="G7DTF2">
    <property type="interactions" value="40"/>
</dbReference>
<dbReference type="OrthoDB" id="9974421at2759"/>
<dbReference type="GO" id="GO:0006629">
    <property type="term" value="P:lipid metabolic process"/>
    <property type="evidence" value="ECO:0007669"/>
    <property type="project" value="InterPro"/>
</dbReference>
<dbReference type="PANTHER" id="PTHR11005">
    <property type="entry name" value="LYSOSOMAL ACID LIPASE-RELATED"/>
    <property type="match status" value="1"/>
</dbReference>
<evidence type="ECO:0000313" key="4">
    <source>
        <dbReference type="EMBL" id="GAA93799.1"/>
    </source>
</evidence>
<organism evidence="4 5">
    <name type="scientific">Mixia osmundae (strain CBS 9802 / IAM 14324 / JCM 22182 / KY 12970)</name>
    <dbReference type="NCBI Taxonomy" id="764103"/>
    <lineage>
        <taxon>Eukaryota</taxon>
        <taxon>Fungi</taxon>
        <taxon>Dikarya</taxon>
        <taxon>Basidiomycota</taxon>
        <taxon>Pucciniomycotina</taxon>
        <taxon>Mixiomycetes</taxon>
        <taxon>Mixiales</taxon>
        <taxon>Mixiaceae</taxon>
        <taxon>Mixia</taxon>
    </lineage>
</organism>
<dbReference type="EMBL" id="BABT02000025">
    <property type="protein sequence ID" value="GAA93799.1"/>
    <property type="molecule type" value="Genomic_DNA"/>
</dbReference>